<dbReference type="GO" id="GO:0005576">
    <property type="term" value="C:extracellular region"/>
    <property type="evidence" value="ECO:0007669"/>
    <property type="project" value="UniProtKB-SubCell"/>
</dbReference>
<dbReference type="SUPFAM" id="SSF57302">
    <property type="entry name" value="Snake toxin-like"/>
    <property type="match status" value="1"/>
</dbReference>
<protein>
    <recommendedName>
        <fullName evidence="5">Phospholipase A2 inhibitor and Ly6/PLAUR domain-containing protein-like</fullName>
    </recommendedName>
</protein>
<evidence type="ECO:0000313" key="3">
    <source>
        <dbReference type="EMBL" id="KAJ1132748.1"/>
    </source>
</evidence>
<dbReference type="Proteomes" id="UP001066276">
    <property type="component" value="Chromosome 7"/>
</dbReference>
<keyword evidence="4" id="KW-1185">Reference proteome</keyword>
<proteinExistence type="predicted"/>
<evidence type="ECO:0000256" key="1">
    <source>
        <dbReference type="ARBA" id="ARBA00004613"/>
    </source>
</evidence>
<dbReference type="PANTHER" id="PTHR20914:SF25">
    <property type="entry name" value="PHOSPHOLIPASE A2 INHIBITOR AND LY6_PLAUR DOMAIN-CONTAINING PROTEIN"/>
    <property type="match status" value="1"/>
</dbReference>
<dbReference type="InterPro" id="IPR050918">
    <property type="entry name" value="CNF-like_PLA2_Inhibitor"/>
</dbReference>
<gene>
    <name evidence="3" type="ORF">NDU88_011051</name>
</gene>
<reference evidence="3" key="1">
    <citation type="journal article" date="2022" name="bioRxiv">
        <title>Sequencing and chromosome-scale assembly of the giantPleurodeles waltlgenome.</title>
        <authorList>
            <person name="Brown T."/>
            <person name="Elewa A."/>
            <person name="Iarovenko S."/>
            <person name="Subramanian E."/>
            <person name="Araus A.J."/>
            <person name="Petzold A."/>
            <person name="Susuki M."/>
            <person name="Suzuki K.-i.T."/>
            <person name="Hayashi T."/>
            <person name="Toyoda A."/>
            <person name="Oliveira C."/>
            <person name="Osipova E."/>
            <person name="Leigh N.D."/>
            <person name="Simon A."/>
            <person name="Yun M.H."/>
        </authorList>
    </citation>
    <scope>NUCLEOTIDE SEQUENCE</scope>
    <source>
        <strain evidence="3">20211129_DDA</strain>
        <tissue evidence="3">Liver</tissue>
    </source>
</reference>
<dbReference type="EMBL" id="JANPWB010000011">
    <property type="protein sequence ID" value="KAJ1132748.1"/>
    <property type="molecule type" value="Genomic_DNA"/>
</dbReference>
<dbReference type="PANTHER" id="PTHR20914">
    <property type="entry name" value="LY6/PLAUR DOMAIN-CONTAINING PROTEIN 8"/>
    <property type="match status" value="1"/>
</dbReference>
<evidence type="ECO:0000313" key="4">
    <source>
        <dbReference type="Proteomes" id="UP001066276"/>
    </source>
</evidence>
<comment type="caution">
    <text evidence="3">The sequence shown here is derived from an EMBL/GenBank/DDBJ whole genome shotgun (WGS) entry which is preliminary data.</text>
</comment>
<sequence>MKEQGMQILPAAMSIIMKKACAIACFLTALVTEGSTLSCIKCSVEDKLTCTGPPVICQSDSSVCISKLTRTLTGSGSIRKWTTEFSRSCGSYKKQCLKLESVTAPNYHVRSNSSCCNTNNCDPDTPILLKASYIPNGVMCGACNSWSSSPYIFLTVAAYAIETLGTFCCRTTSPFHG</sequence>
<name>A0AAV7Q3N2_PLEWA</name>
<keyword evidence="2" id="KW-0964">Secreted</keyword>
<dbReference type="Gene3D" id="2.10.60.10">
    <property type="entry name" value="CD59"/>
    <property type="match status" value="1"/>
</dbReference>
<evidence type="ECO:0008006" key="5">
    <source>
        <dbReference type="Google" id="ProtNLM"/>
    </source>
</evidence>
<evidence type="ECO:0000256" key="2">
    <source>
        <dbReference type="ARBA" id="ARBA00022525"/>
    </source>
</evidence>
<organism evidence="3 4">
    <name type="scientific">Pleurodeles waltl</name>
    <name type="common">Iberian ribbed newt</name>
    <dbReference type="NCBI Taxonomy" id="8319"/>
    <lineage>
        <taxon>Eukaryota</taxon>
        <taxon>Metazoa</taxon>
        <taxon>Chordata</taxon>
        <taxon>Craniata</taxon>
        <taxon>Vertebrata</taxon>
        <taxon>Euteleostomi</taxon>
        <taxon>Amphibia</taxon>
        <taxon>Batrachia</taxon>
        <taxon>Caudata</taxon>
        <taxon>Salamandroidea</taxon>
        <taxon>Salamandridae</taxon>
        <taxon>Pleurodelinae</taxon>
        <taxon>Pleurodeles</taxon>
    </lineage>
</organism>
<accession>A0AAV7Q3N2</accession>
<dbReference type="AlphaFoldDB" id="A0AAV7Q3N2"/>
<comment type="subcellular location">
    <subcellularLocation>
        <location evidence="1">Secreted</location>
    </subcellularLocation>
</comment>
<dbReference type="InterPro" id="IPR045860">
    <property type="entry name" value="Snake_toxin-like_sf"/>
</dbReference>